<dbReference type="KEGG" id="gah:GAH_01109"/>
<dbReference type="SFLD" id="SFLDG01067">
    <property type="entry name" value="SPASM/twitch_domain_containing"/>
    <property type="match status" value="1"/>
</dbReference>
<dbReference type="SUPFAM" id="SSF102114">
    <property type="entry name" value="Radical SAM enzymes"/>
    <property type="match status" value="1"/>
</dbReference>
<dbReference type="GeneID" id="24803683"/>
<keyword evidence="7" id="KW-1185">Reference proteome</keyword>
<dbReference type="Pfam" id="PF04055">
    <property type="entry name" value="Radical_SAM"/>
    <property type="match status" value="1"/>
</dbReference>
<dbReference type="GO" id="GO:0046872">
    <property type="term" value="F:metal ion binding"/>
    <property type="evidence" value="ECO:0007669"/>
    <property type="project" value="UniProtKB-KW"/>
</dbReference>
<evidence type="ECO:0000313" key="6">
    <source>
        <dbReference type="EMBL" id="AKG91575.1"/>
    </source>
</evidence>
<dbReference type="PANTHER" id="PTHR11228">
    <property type="entry name" value="RADICAL SAM DOMAIN PROTEIN"/>
    <property type="match status" value="1"/>
</dbReference>
<dbReference type="InterPro" id="IPR058240">
    <property type="entry name" value="rSAM_sf"/>
</dbReference>
<dbReference type="PANTHER" id="PTHR11228:SF7">
    <property type="entry name" value="PQQA PEPTIDE CYCLASE"/>
    <property type="match status" value="1"/>
</dbReference>
<dbReference type="InterPro" id="IPR050377">
    <property type="entry name" value="Radical_SAM_PqqE_MftC-like"/>
</dbReference>
<accession>A0A0F7IHT4</accession>
<dbReference type="PROSITE" id="PS51918">
    <property type="entry name" value="RADICAL_SAM"/>
    <property type="match status" value="1"/>
</dbReference>
<proteinExistence type="predicted"/>
<evidence type="ECO:0000256" key="2">
    <source>
        <dbReference type="ARBA" id="ARBA00022723"/>
    </source>
</evidence>
<dbReference type="GO" id="GO:0051536">
    <property type="term" value="F:iron-sulfur cluster binding"/>
    <property type="evidence" value="ECO:0007669"/>
    <property type="project" value="UniProtKB-KW"/>
</dbReference>
<dbReference type="InterPro" id="IPR013785">
    <property type="entry name" value="Aldolase_TIM"/>
</dbReference>
<dbReference type="CDD" id="cd01335">
    <property type="entry name" value="Radical_SAM"/>
    <property type="match status" value="1"/>
</dbReference>
<dbReference type="AlphaFoldDB" id="A0A0F7IHT4"/>
<keyword evidence="3" id="KW-0408">Iron</keyword>
<dbReference type="RefSeq" id="WP_048095195.1">
    <property type="nucleotide sequence ID" value="NZ_CP011267.1"/>
</dbReference>
<sequence length="376" mass="43018">MRYLRLAERVLLRKFGEGLYAYNASTDELYEFDDEAFNFLLSCDGSGIEVDNDLLDLLLSEGLVELKNDRKENSFVEQEEPSLRYMLLSVTLRCNLRCRHCYVRQRDAFMDFHTFSSAVDQFHGIGGLKLIVSGGEPLLHPHIWEFLEHARKRPFRVVLLTNGYLVDREKASRLSELVDEVQVSLDGLEGHRKLRGAGWERVVKSIEMLAENLDVSVSTMVTRYNLQEFDRLEKILEDIGVRRWTVDVPTAEKDIIPSMDEVAEVLGRYGFGDLGHVSDGKFACGAHYCEVNPDGSVVKCGFFEESVGNVVSDGLGRCWEEMKRRFIWRLEELACDCEFLEECKGGCRYRALVYSGHLFACDPVMCFAYGVRCYGK</sequence>
<dbReference type="Gene3D" id="3.20.20.70">
    <property type="entry name" value="Aldolase class I"/>
    <property type="match status" value="1"/>
</dbReference>
<dbReference type="Proteomes" id="UP000034723">
    <property type="component" value="Chromosome"/>
</dbReference>
<evidence type="ECO:0000259" key="5">
    <source>
        <dbReference type="PROSITE" id="PS51918"/>
    </source>
</evidence>
<dbReference type="NCBIfam" id="TIGR04085">
    <property type="entry name" value="rSAM_more_4Fe4S"/>
    <property type="match status" value="1"/>
</dbReference>
<reference evidence="6 7" key="1">
    <citation type="submission" date="2015-04" db="EMBL/GenBank/DDBJ databases">
        <title>The complete genome sequence of the hyperthermophilic, obligate iron-reducing archaeon Geoglobus ahangari strain 234T.</title>
        <authorList>
            <person name="Manzella M.P."/>
            <person name="Holmes D.E."/>
            <person name="Rocheleau J.M."/>
            <person name="Chung A."/>
            <person name="Reguera G."/>
            <person name="Kashefi K."/>
        </authorList>
    </citation>
    <scope>NUCLEOTIDE SEQUENCE [LARGE SCALE GENOMIC DNA]</scope>
    <source>
        <strain evidence="6 7">234</strain>
    </source>
</reference>
<dbReference type="EMBL" id="CP011267">
    <property type="protein sequence ID" value="AKG91575.1"/>
    <property type="molecule type" value="Genomic_DNA"/>
</dbReference>
<dbReference type="GO" id="GO:0003824">
    <property type="term" value="F:catalytic activity"/>
    <property type="evidence" value="ECO:0007669"/>
    <property type="project" value="InterPro"/>
</dbReference>
<evidence type="ECO:0000256" key="3">
    <source>
        <dbReference type="ARBA" id="ARBA00023004"/>
    </source>
</evidence>
<dbReference type="STRING" id="113653.GAH_01109"/>
<name>A0A0F7IHT4_9EURY</name>
<dbReference type="SFLD" id="SFLDG01386">
    <property type="entry name" value="main_SPASM_domain-containing"/>
    <property type="match status" value="1"/>
</dbReference>
<dbReference type="HOGENOM" id="CLU_009273_4_4_2"/>
<dbReference type="SFLD" id="SFLDS00029">
    <property type="entry name" value="Radical_SAM"/>
    <property type="match status" value="1"/>
</dbReference>
<organism evidence="6 7">
    <name type="scientific">Geoglobus ahangari</name>
    <dbReference type="NCBI Taxonomy" id="113653"/>
    <lineage>
        <taxon>Archaea</taxon>
        <taxon>Methanobacteriati</taxon>
        <taxon>Methanobacteriota</taxon>
        <taxon>Archaeoglobi</taxon>
        <taxon>Archaeoglobales</taxon>
        <taxon>Archaeoglobaceae</taxon>
        <taxon>Geoglobus</taxon>
    </lineage>
</organism>
<keyword evidence="1" id="KW-0949">S-adenosyl-L-methionine</keyword>
<dbReference type="InParanoid" id="A0A0F7IHT4"/>
<evidence type="ECO:0000256" key="1">
    <source>
        <dbReference type="ARBA" id="ARBA00022691"/>
    </source>
</evidence>
<keyword evidence="2" id="KW-0479">Metal-binding</keyword>
<dbReference type="OrthoDB" id="30736at2157"/>
<dbReference type="InterPro" id="IPR007197">
    <property type="entry name" value="rSAM"/>
</dbReference>
<evidence type="ECO:0000313" key="7">
    <source>
        <dbReference type="Proteomes" id="UP000034723"/>
    </source>
</evidence>
<feature type="domain" description="Radical SAM core" evidence="5">
    <location>
        <begin position="78"/>
        <end position="281"/>
    </location>
</feature>
<gene>
    <name evidence="6" type="ORF">GAH_01109</name>
</gene>
<keyword evidence="4" id="KW-0411">Iron-sulfur</keyword>
<dbReference type="InterPro" id="IPR023885">
    <property type="entry name" value="4Fe4S-binding_SPASM_dom"/>
</dbReference>
<evidence type="ECO:0000256" key="4">
    <source>
        <dbReference type="ARBA" id="ARBA00023014"/>
    </source>
</evidence>
<protein>
    <submittedName>
        <fullName evidence="6">Radical SAM additional 4Fe4S-binding SPASM domain</fullName>
    </submittedName>
</protein>